<reference evidence="3 4" key="1">
    <citation type="journal article" date="2014" name="Genome Announc.">
        <title>Draft genome sequences of eight enterohepatic helicobacter species isolated from both laboratory and wild rodents.</title>
        <authorList>
            <person name="Sheh A."/>
            <person name="Shen Z."/>
            <person name="Fox J.G."/>
        </authorList>
    </citation>
    <scope>NUCLEOTIDE SEQUENCE [LARGE SCALE GENOMIC DNA]</scope>
    <source>
        <strain evidence="3 4">MIT 01-6451</strain>
    </source>
</reference>
<dbReference type="InterPro" id="IPR050194">
    <property type="entry name" value="Glycosyltransferase_grp1"/>
</dbReference>
<proteinExistence type="predicted"/>
<dbReference type="PANTHER" id="PTHR45947:SF3">
    <property type="entry name" value="SULFOQUINOVOSYL TRANSFERASE SQD2"/>
    <property type="match status" value="1"/>
</dbReference>
<name>A0A4U8TNW5_9HELI</name>
<gene>
    <name evidence="3" type="ORF">LS65_003995</name>
</gene>
<dbReference type="SUPFAM" id="SSF53756">
    <property type="entry name" value="UDP-Glycosyltransferase/glycogen phosphorylase"/>
    <property type="match status" value="1"/>
</dbReference>
<feature type="domain" description="Glycosyl transferase family 1" evidence="1">
    <location>
        <begin position="184"/>
        <end position="330"/>
    </location>
</feature>
<organism evidence="3 4">
    <name type="scientific">Helicobacter japonicus</name>
    <dbReference type="NCBI Taxonomy" id="425400"/>
    <lineage>
        <taxon>Bacteria</taxon>
        <taxon>Pseudomonadati</taxon>
        <taxon>Campylobacterota</taxon>
        <taxon>Epsilonproteobacteria</taxon>
        <taxon>Campylobacterales</taxon>
        <taxon>Helicobacteraceae</taxon>
        <taxon>Helicobacter</taxon>
    </lineage>
</organism>
<dbReference type="GO" id="GO:0016757">
    <property type="term" value="F:glycosyltransferase activity"/>
    <property type="evidence" value="ECO:0007669"/>
    <property type="project" value="InterPro"/>
</dbReference>
<dbReference type="AlphaFoldDB" id="A0A4U8TNW5"/>
<dbReference type="Proteomes" id="UP000029707">
    <property type="component" value="Unassembled WGS sequence"/>
</dbReference>
<evidence type="ECO:0000313" key="3">
    <source>
        <dbReference type="EMBL" id="TLE02300.1"/>
    </source>
</evidence>
<sequence>MKILQLGKFYPPDMGGIERAMGDIVEGMNERGVICDVLCSNSRAKFSLDITHSRARIYRTKSFGKIARTSITPQMIFFLRNFISAYNIIHIHLPDPMANLALFCTNLDSKIVILHWHADITKQKYLLQFYKPLQTWLLKRADAIITTSPKYLAQSPFLQEYKAKCHTIPLGIQTPKTTKRKTLGKQITLFALGRFVEYKGFEYAIRALAFLGENFVLMLGGSGELDTHLKNLVKTLNLQAKVLFLGHIDFENTHKYYEKADIFLLPSISKNESFGIVQIEAMAHSVPVVSCAIKGSGVDWVNQHNYSGIVVPPKDPKAIAQAVQTIANNYDFFAINAKMHFQQYFKVETMIDTLYSLYTKTICNARGGGIDYVFVKQYPTYPPQSLPLATYSTQHHLSSQKVAYAA</sequence>
<dbReference type="RefSeq" id="WP_138129758.1">
    <property type="nucleotide sequence ID" value="NZ_CAMRWY010000003.1"/>
</dbReference>
<accession>A0A4U8TNW5</accession>
<dbReference type="InterPro" id="IPR028098">
    <property type="entry name" value="Glyco_trans_4-like_N"/>
</dbReference>
<dbReference type="InterPro" id="IPR001296">
    <property type="entry name" value="Glyco_trans_1"/>
</dbReference>
<keyword evidence="4" id="KW-1185">Reference proteome</keyword>
<protein>
    <submittedName>
        <fullName evidence="3">Glycosyltransferase</fullName>
    </submittedName>
</protein>
<evidence type="ECO:0000259" key="2">
    <source>
        <dbReference type="Pfam" id="PF13439"/>
    </source>
</evidence>
<dbReference type="Pfam" id="PF00534">
    <property type="entry name" value="Glycos_transf_1"/>
    <property type="match status" value="1"/>
</dbReference>
<dbReference type="OrthoDB" id="9790710at2"/>
<dbReference type="Pfam" id="PF13439">
    <property type="entry name" value="Glyco_transf_4"/>
    <property type="match status" value="1"/>
</dbReference>
<dbReference type="PANTHER" id="PTHR45947">
    <property type="entry name" value="SULFOQUINOVOSYL TRANSFERASE SQD2"/>
    <property type="match status" value="1"/>
</dbReference>
<dbReference type="EMBL" id="JRMQ02000003">
    <property type="protein sequence ID" value="TLE02300.1"/>
    <property type="molecule type" value="Genomic_DNA"/>
</dbReference>
<comment type="caution">
    <text evidence="3">The sequence shown here is derived from an EMBL/GenBank/DDBJ whole genome shotgun (WGS) entry which is preliminary data.</text>
</comment>
<evidence type="ECO:0000259" key="1">
    <source>
        <dbReference type="Pfam" id="PF00534"/>
    </source>
</evidence>
<evidence type="ECO:0000313" key="4">
    <source>
        <dbReference type="Proteomes" id="UP000029707"/>
    </source>
</evidence>
<dbReference type="Gene3D" id="3.40.50.2000">
    <property type="entry name" value="Glycogen Phosphorylase B"/>
    <property type="match status" value="2"/>
</dbReference>
<feature type="domain" description="Glycosyltransferase subfamily 4-like N-terminal" evidence="2">
    <location>
        <begin position="14"/>
        <end position="174"/>
    </location>
</feature>